<sequence length="552" mass="63022">MHGDDEVANCGEAFDTRLVTVYDCEGPQSFAAPFHVDCYEVLGDASHPQSFDLSALYDTFESYCPRDQRAYRCELEFDYNAPKHNVSFTSSLPNPKDALNVANELTRKSQKYGKQNRSNARHMLNGEKVSTLKIYADMPWAKYTLPRGKDMQPRRIDRAEYYKNLDALGNGHPKERDFTLPVRMHLQNRCRIWGVCTRLLEECSTHGLSANKTKTKRQEHLITYTKQTDKILEGAISSPMPLLTFPAYFIKTYASASLIKEMNDLEKAKPVIRVYWTARRELAGIGVYDPDTNTTKTVGSKRIFHTSRDAQIPPDDWLVGIFSMTKEVPIRIPRVWQREIVGIRFVFPHGDFIQLGESVGDARVLVPKPWHAVVGIGATWAIGSPLESLVLLQWDQEKVPQSAHGRVGMEYHGDLDPLSESKMFLPDPRIANFLWRGRVPCRPEIWPIYPVRLDPLIQTPVETLMLTRPDIENWDYKLILGFGDLSALPMDDDERITKCYITGKEEIESIRFVTDRTQHFIAGRPGPEEKGLAKEGGNNETIEGFHCRWSDD</sequence>
<protein>
    <submittedName>
        <fullName evidence="1">Uncharacterized protein</fullName>
    </submittedName>
</protein>
<dbReference type="EMBL" id="JAADJF010000200">
    <property type="protein sequence ID" value="KAF4434729.1"/>
    <property type="molecule type" value="Genomic_DNA"/>
</dbReference>
<name>A0A8H4NEK8_9HYPO</name>
<comment type="caution">
    <text evidence="1">The sequence shown here is derived from an EMBL/GenBank/DDBJ whole genome shotgun (WGS) entry which is preliminary data.</text>
</comment>
<keyword evidence="2" id="KW-1185">Reference proteome</keyword>
<dbReference type="OrthoDB" id="9984533at2759"/>
<reference evidence="1 2" key="1">
    <citation type="submission" date="2020-01" db="EMBL/GenBank/DDBJ databases">
        <title>Identification and distribution of gene clusters putatively required for synthesis of sphingolipid metabolism inhibitors in phylogenetically diverse species of the filamentous fungus Fusarium.</title>
        <authorList>
            <person name="Kim H.-S."/>
            <person name="Busman M."/>
            <person name="Brown D.W."/>
            <person name="Divon H."/>
            <person name="Uhlig S."/>
            <person name="Proctor R.H."/>
        </authorList>
    </citation>
    <scope>NUCLEOTIDE SEQUENCE [LARGE SCALE GENOMIC DNA]</scope>
    <source>
        <strain evidence="1 2">NRRL 13308</strain>
    </source>
</reference>
<dbReference type="Proteomes" id="UP000536711">
    <property type="component" value="Unassembled WGS sequence"/>
</dbReference>
<proteinExistence type="predicted"/>
<accession>A0A8H4NEK8</accession>
<organism evidence="1 2">
    <name type="scientific">Fusarium acutatum</name>
    <dbReference type="NCBI Taxonomy" id="78861"/>
    <lineage>
        <taxon>Eukaryota</taxon>
        <taxon>Fungi</taxon>
        <taxon>Dikarya</taxon>
        <taxon>Ascomycota</taxon>
        <taxon>Pezizomycotina</taxon>
        <taxon>Sordariomycetes</taxon>
        <taxon>Hypocreomycetidae</taxon>
        <taxon>Hypocreales</taxon>
        <taxon>Nectriaceae</taxon>
        <taxon>Fusarium</taxon>
        <taxon>Fusarium fujikuroi species complex</taxon>
    </lineage>
</organism>
<evidence type="ECO:0000313" key="2">
    <source>
        <dbReference type="Proteomes" id="UP000536711"/>
    </source>
</evidence>
<evidence type="ECO:0000313" key="1">
    <source>
        <dbReference type="EMBL" id="KAF4434729.1"/>
    </source>
</evidence>
<dbReference type="AlphaFoldDB" id="A0A8H4NEK8"/>
<gene>
    <name evidence="1" type="ORF">FACUT_7788</name>
</gene>